<keyword evidence="3" id="KW-1185">Reference proteome</keyword>
<comment type="caution">
    <text evidence="2">The sequence shown here is derived from an EMBL/GenBank/DDBJ whole genome shotgun (WGS) entry which is preliminary data.</text>
</comment>
<organism evidence="2 3">
    <name type="scientific">Actinomadura parmotrematis</name>
    <dbReference type="NCBI Taxonomy" id="2864039"/>
    <lineage>
        <taxon>Bacteria</taxon>
        <taxon>Bacillati</taxon>
        <taxon>Actinomycetota</taxon>
        <taxon>Actinomycetes</taxon>
        <taxon>Streptosporangiales</taxon>
        <taxon>Thermomonosporaceae</taxon>
        <taxon>Actinomadura</taxon>
    </lineage>
</organism>
<dbReference type="Proteomes" id="UP000774570">
    <property type="component" value="Unassembled WGS sequence"/>
</dbReference>
<feature type="compositionally biased region" description="Pro residues" evidence="1">
    <location>
        <begin position="330"/>
        <end position="344"/>
    </location>
</feature>
<evidence type="ECO:0000313" key="2">
    <source>
        <dbReference type="EMBL" id="MBW8481954.1"/>
    </source>
</evidence>
<gene>
    <name evidence="2" type="ORF">K1Y72_06225</name>
</gene>
<sequence>MSRAQRAAAALPTVARLAEQTAPPLGTAYRALQEGALTGPAGTRLFHALADRHRDVRAAFTDALDQLEHLAATDPSGPPRTRRPHLPGPARGGPRGTGDERSGSPTLLGVLAADLDRIGRDWRAAGRTLTTILTGLGLGGAPGARIERAGGWAAAQRPDLDRRRDELLATDRQPVLTATGTATATATGGGVPIGQALKQTLDLYGNHYLRGVWDGGSEIALSALAGNPMTAPFYLSVDADGWLDHSPIGQLKGLIGGVQHPVAFAKAMVDWEEWAKDPVRAFGHLVPGIVLAVLTGGLGAPKSGGVLKRVTALRRPKPPAAGEDLTATSPKPPPRPARPLPPDKPVAGKAKPPALPEPGDKPVAGAGRKPSDGEPGDKPVAGAGKRSAGPGRGSAGGDVDIDPVVLPAARLAEMAKAAGGLRGLYEQRGSAFAGTAIGDEAKAVPSGRRAFIARRVVGLGLPQQATADVVMAASARLWGEAGEMRLPNGDIAVVPGHPGVPDTFVVSPDGKVTITRSRRWWDPDAGEQRIEILD</sequence>
<evidence type="ECO:0008006" key="4">
    <source>
        <dbReference type="Google" id="ProtNLM"/>
    </source>
</evidence>
<evidence type="ECO:0000256" key="1">
    <source>
        <dbReference type="SAM" id="MobiDB-lite"/>
    </source>
</evidence>
<feature type="region of interest" description="Disordered" evidence="1">
    <location>
        <begin position="313"/>
        <end position="399"/>
    </location>
</feature>
<dbReference type="EMBL" id="JAIBOA010000003">
    <property type="protein sequence ID" value="MBW8481954.1"/>
    <property type="molecule type" value="Genomic_DNA"/>
</dbReference>
<feature type="region of interest" description="Disordered" evidence="1">
    <location>
        <begin position="70"/>
        <end position="106"/>
    </location>
</feature>
<evidence type="ECO:0000313" key="3">
    <source>
        <dbReference type="Proteomes" id="UP000774570"/>
    </source>
</evidence>
<dbReference type="RefSeq" id="WP_220164102.1">
    <property type="nucleotide sequence ID" value="NZ_JAIBOA010000003.1"/>
</dbReference>
<reference evidence="2 3" key="1">
    <citation type="submission" date="2021-07" db="EMBL/GenBank/DDBJ databases">
        <title>Actinomadura sp. PM05-2 isolated from lichen.</title>
        <authorList>
            <person name="Somphong A."/>
            <person name="Phongsopitanun W."/>
            <person name="Tanasupawat S."/>
            <person name="Peongsungnone V."/>
        </authorList>
    </citation>
    <scope>NUCLEOTIDE SEQUENCE [LARGE SCALE GENOMIC DNA]</scope>
    <source>
        <strain evidence="2 3">PM05-2</strain>
    </source>
</reference>
<accession>A0ABS7FNJ5</accession>
<protein>
    <recommendedName>
        <fullName evidence="4">WXG100 family type VII secretion target</fullName>
    </recommendedName>
</protein>
<name>A0ABS7FNJ5_9ACTN</name>
<proteinExistence type="predicted"/>